<feature type="compositionally biased region" description="Low complexity" evidence="1">
    <location>
        <begin position="76"/>
        <end position="89"/>
    </location>
</feature>
<proteinExistence type="predicted"/>
<dbReference type="Proteomes" id="UP000095192">
    <property type="component" value="Unassembled WGS sequence"/>
</dbReference>
<dbReference type="AlphaFoldDB" id="A0A1D3D0X4"/>
<dbReference type="InParanoid" id="A0A1D3D0X4"/>
<reference evidence="2 3" key="1">
    <citation type="journal article" date="2016" name="BMC Genomics">
        <title>Comparative genomics reveals Cyclospora cayetanensis possesses coccidia-like metabolism and invasion components but unique surface antigens.</title>
        <authorList>
            <person name="Liu S."/>
            <person name="Wang L."/>
            <person name="Zheng H."/>
            <person name="Xu Z."/>
            <person name="Roellig D.M."/>
            <person name="Li N."/>
            <person name="Frace M.A."/>
            <person name="Tang K."/>
            <person name="Arrowood M.J."/>
            <person name="Moss D.M."/>
            <person name="Zhang L."/>
            <person name="Feng Y."/>
            <person name="Xiao L."/>
        </authorList>
    </citation>
    <scope>NUCLEOTIDE SEQUENCE [LARGE SCALE GENOMIC DNA]</scope>
    <source>
        <strain evidence="2 3">CHN_HEN01</strain>
    </source>
</reference>
<evidence type="ECO:0000313" key="3">
    <source>
        <dbReference type="Proteomes" id="UP000095192"/>
    </source>
</evidence>
<accession>A0A1D3D0X4</accession>
<organism evidence="2 3">
    <name type="scientific">Cyclospora cayetanensis</name>
    <dbReference type="NCBI Taxonomy" id="88456"/>
    <lineage>
        <taxon>Eukaryota</taxon>
        <taxon>Sar</taxon>
        <taxon>Alveolata</taxon>
        <taxon>Apicomplexa</taxon>
        <taxon>Conoidasida</taxon>
        <taxon>Coccidia</taxon>
        <taxon>Eucoccidiorida</taxon>
        <taxon>Eimeriorina</taxon>
        <taxon>Eimeriidae</taxon>
        <taxon>Cyclospora</taxon>
    </lineage>
</organism>
<evidence type="ECO:0000256" key="1">
    <source>
        <dbReference type="SAM" id="MobiDB-lite"/>
    </source>
</evidence>
<sequence>MCVQLVRVRDGCTEWPSLPAIPTDEAFKRRLAAANAVRGKGRKAQQDFSPPFLPAGLFFAVEITGPLETETEGEADASSAAAQEEAGGSQEEGGRCQTAVFAHGDKCNGGGASRKRNSEEVCIAEAPGATDTEADLPAAPRKRRVDGGQFIESSGNTEGDGAAKGQDAP</sequence>
<protein>
    <submittedName>
        <fullName evidence="2">Uncharacterized protein</fullName>
    </submittedName>
</protein>
<dbReference type="VEuPathDB" id="ToxoDB:LOC34621332"/>
<dbReference type="VEuPathDB" id="ToxoDB:cyc_04863"/>
<gene>
    <name evidence="2" type="ORF">cyc_04863</name>
</gene>
<evidence type="ECO:0000313" key="2">
    <source>
        <dbReference type="EMBL" id="OEH77100.1"/>
    </source>
</evidence>
<name>A0A1D3D0X4_9EIME</name>
<feature type="region of interest" description="Disordered" evidence="1">
    <location>
        <begin position="66"/>
        <end position="169"/>
    </location>
</feature>
<keyword evidence="3" id="KW-1185">Reference proteome</keyword>
<comment type="caution">
    <text evidence="2">The sequence shown here is derived from an EMBL/GenBank/DDBJ whole genome shotgun (WGS) entry which is preliminary data.</text>
</comment>
<dbReference type="EMBL" id="JROU02001207">
    <property type="protein sequence ID" value="OEH77100.1"/>
    <property type="molecule type" value="Genomic_DNA"/>
</dbReference>